<name>A0A7R7EG99_PSEC1</name>
<dbReference type="AlphaFoldDB" id="A0A7R7EG99"/>
<accession>A0A7R7EG99</accession>
<sequence length="158" mass="17158">MLNIICVLAASLLWPRGYFIHPTQRFPMKCRTRAAIIVVVSSLAGCTTEAPVPGNSTSIVHLEAQVGDEMIARRIDTKPASSLSHFKVSAEEHTMEVGIVATGYQKSQRRCVATLAYGGFQPNETYTLIESRSGMDVKVTLFDNKGAALAETDNVPCL</sequence>
<evidence type="ECO:0008006" key="3">
    <source>
        <dbReference type="Google" id="ProtNLM"/>
    </source>
</evidence>
<reference evidence="2" key="1">
    <citation type="submission" date="2020-11" db="EMBL/GenBank/DDBJ databases">
        <title>Primers for specific detection and identification of Pseudomonas syringae pv. maculicola and P. cannabina pv. alisalensis.</title>
        <authorList>
            <person name="Inoue Y."/>
            <person name="Takikawa Y."/>
        </authorList>
    </citation>
    <scope>NUCLEOTIDE SEQUENCE</scope>
    <source>
        <strain evidence="1">NMH10111</strain>
        <strain evidence="2">R-1</strain>
    </source>
</reference>
<organism evidence="2">
    <name type="scientific">Pseudomonas cannabina pv. alisalensis</name>
    <dbReference type="NCBI Taxonomy" id="757414"/>
    <lineage>
        <taxon>Bacteria</taxon>
        <taxon>Pseudomonadati</taxon>
        <taxon>Pseudomonadota</taxon>
        <taxon>Gammaproteobacteria</taxon>
        <taxon>Pseudomonadales</taxon>
        <taxon>Pseudomonadaceae</taxon>
        <taxon>Pseudomonas</taxon>
    </lineage>
</organism>
<protein>
    <recommendedName>
        <fullName evidence="3">Lipoprotein</fullName>
    </recommendedName>
</protein>
<evidence type="ECO:0000313" key="2">
    <source>
        <dbReference type="EMBL" id="BCN13712.1"/>
    </source>
</evidence>
<proteinExistence type="predicted"/>
<dbReference type="EMBL" id="LC593621">
    <property type="protein sequence ID" value="BCN13706.1"/>
    <property type="molecule type" value="Genomic_DNA"/>
</dbReference>
<evidence type="ECO:0000313" key="1">
    <source>
        <dbReference type="EMBL" id="BCN13706.1"/>
    </source>
</evidence>
<dbReference type="EMBL" id="LC593622">
    <property type="protein sequence ID" value="BCN13712.1"/>
    <property type="molecule type" value="Genomic_DNA"/>
</dbReference>